<name>A0A2C5UUW9_RAOPL</name>
<dbReference type="GO" id="GO:0016887">
    <property type="term" value="F:ATP hydrolysis activity"/>
    <property type="evidence" value="ECO:0007669"/>
    <property type="project" value="InterPro"/>
</dbReference>
<evidence type="ECO:0000313" key="7">
    <source>
        <dbReference type="Proteomes" id="UP000288843"/>
    </source>
</evidence>
<evidence type="ECO:0000313" key="5">
    <source>
        <dbReference type="EMBL" id="HAT1603861.1"/>
    </source>
</evidence>
<comment type="caution">
    <text evidence="6">The sequence shown here is derived from an EMBL/GenBank/DDBJ whole genome shotgun (WGS) entry which is preliminary data.</text>
</comment>
<dbReference type="InterPro" id="IPR051921">
    <property type="entry name" value="ABC_osmolyte_uptake_ATP-bind"/>
</dbReference>
<dbReference type="SMART" id="SM00382">
    <property type="entry name" value="AAA"/>
    <property type="match status" value="1"/>
</dbReference>
<dbReference type="Gene3D" id="3.40.50.300">
    <property type="entry name" value="P-loop containing nucleotide triphosphate hydrolases"/>
    <property type="match status" value="1"/>
</dbReference>
<evidence type="ECO:0000256" key="1">
    <source>
        <dbReference type="ARBA" id="ARBA00022448"/>
    </source>
</evidence>
<evidence type="ECO:0000259" key="4">
    <source>
        <dbReference type="PROSITE" id="PS50893"/>
    </source>
</evidence>
<dbReference type="PROSITE" id="PS50893">
    <property type="entry name" value="ABC_TRANSPORTER_2"/>
    <property type="match status" value="1"/>
</dbReference>
<dbReference type="GO" id="GO:0005524">
    <property type="term" value="F:ATP binding"/>
    <property type="evidence" value="ECO:0007669"/>
    <property type="project" value="UniProtKB-KW"/>
</dbReference>
<feature type="domain" description="ABC transporter" evidence="4">
    <location>
        <begin position="6"/>
        <end position="257"/>
    </location>
</feature>
<evidence type="ECO:0000256" key="2">
    <source>
        <dbReference type="ARBA" id="ARBA00022741"/>
    </source>
</evidence>
<dbReference type="AlphaFoldDB" id="A0A2C5UUW9"/>
<dbReference type="FunFam" id="3.40.50.300:FF:000425">
    <property type="entry name" value="Probable ABC transporter, ATP-binding subunit"/>
    <property type="match status" value="1"/>
</dbReference>
<dbReference type="PANTHER" id="PTHR43869">
    <property type="entry name" value="GLYCINE BETAINE/PROLINE BETAINE TRANSPORT SYSTEM ATP-BINDING PROTEIN PROV"/>
    <property type="match status" value="1"/>
</dbReference>
<evidence type="ECO:0000313" key="6">
    <source>
        <dbReference type="EMBL" id="RWT19126.1"/>
    </source>
</evidence>
<dbReference type="GO" id="GO:0015697">
    <property type="term" value="P:quaternary ammonium group transport"/>
    <property type="evidence" value="ECO:0007669"/>
    <property type="project" value="UniProtKB-ARBA"/>
</dbReference>
<dbReference type="SUPFAM" id="SSF52540">
    <property type="entry name" value="P-loop containing nucleoside triphosphate hydrolases"/>
    <property type="match status" value="1"/>
</dbReference>
<dbReference type="InterPro" id="IPR003593">
    <property type="entry name" value="AAA+_ATPase"/>
</dbReference>
<dbReference type="EMBL" id="DACSEA010000001">
    <property type="protein sequence ID" value="HAT1603861.1"/>
    <property type="molecule type" value="Genomic_DNA"/>
</dbReference>
<gene>
    <name evidence="6" type="ORF">DN603_22275</name>
    <name evidence="5" type="ORF">I8Y23_000133</name>
</gene>
<dbReference type="InterPro" id="IPR003439">
    <property type="entry name" value="ABC_transporter-like_ATP-bd"/>
</dbReference>
<protein>
    <submittedName>
        <fullName evidence="6">ATP-binding cassette domain-containing protein</fullName>
    </submittedName>
</protein>
<proteinExistence type="predicted"/>
<evidence type="ECO:0000256" key="3">
    <source>
        <dbReference type="ARBA" id="ARBA00022840"/>
    </source>
</evidence>
<keyword evidence="2" id="KW-0547">Nucleotide-binding</keyword>
<accession>A0A2C5UUW9</accession>
<dbReference type="PANTHER" id="PTHR43869:SF1">
    <property type="entry name" value="GLYCINE BETAINE_PROLINE BETAINE TRANSPORT SYSTEM ATP-BINDING PROTEIN PROV"/>
    <property type="match status" value="1"/>
</dbReference>
<dbReference type="Pfam" id="PF00005">
    <property type="entry name" value="ABC_tran"/>
    <property type="match status" value="1"/>
</dbReference>
<dbReference type="PROSITE" id="PS00211">
    <property type="entry name" value="ABC_TRANSPORTER_1"/>
    <property type="match status" value="1"/>
</dbReference>
<keyword evidence="1" id="KW-0813">Transport</keyword>
<dbReference type="Proteomes" id="UP000288843">
    <property type="component" value="Unassembled WGS sequence"/>
</dbReference>
<keyword evidence="3 6" id="KW-0067">ATP-binding</keyword>
<dbReference type="Proteomes" id="UP000864422">
    <property type="component" value="Unassembled WGS sequence"/>
</dbReference>
<dbReference type="EMBL" id="QKOX01000028">
    <property type="protein sequence ID" value="RWT19126.1"/>
    <property type="molecule type" value="Genomic_DNA"/>
</dbReference>
<dbReference type="InterPro" id="IPR027417">
    <property type="entry name" value="P-loop_NTPase"/>
</dbReference>
<dbReference type="InterPro" id="IPR017871">
    <property type="entry name" value="ABC_transporter-like_CS"/>
</dbReference>
<reference evidence="5" key="1">
    <citation type="journal article" date="2018" name="Genome Biol.">
        <title>SKESA: strategic k-mer extension for scrupulous assemblies.</title>
        <authorList>
            <person name="Souvorov A."/>
            <person name="Agarwala R."/>
            <person name="Lipman D.J."/>
        </authorList>
    </citation>
    <scope>NUCLEOTIDE SEQUENCE</scope>
    <source>
        <strain evidence="5">MISC063</strain>
    </source>
</reference>
<organism evidence="6 7">
    <name type="scientific">Raoultella planticola</name>
    <name type="common">Klebsiella planticola</name>
    <dbReference type="NCBI Taxonomy" id="575"/>
    <lineage>
        <taxon>Bacteria</taxon>
        <taxon>Pseudomonadati</taxon>
        <taxon>Pseudomonadota</taxon>
        <taxon>Gammaproteobacteria</taxon>
        <taxon>Enterobacterales</taxon>
        <taxon>Enterobacteriaceae</taxon>
        <taxon>Klebsiella/Raoultella group</taxon>
        <taxon>Raoultella</taxon>
    </lineage>
</organism>
<reference evidence="5" key="3">
    <citation type="submission" date="2020-11" db="EMBL/GenBank/DDBJ databases">
        <authorList>
            <consortium name="NCBI Pathogen Detection Project"/>
        </authorList>
    </citation>
    <scope>NUCLEOTIDE SEQUENCE</scope>
    <source>
        <strain evidence="5">MISC063</strain>
    </source>
</reference>
<sequence>MLQPIFELQSVNKNYYSSDNTRFFLTAPKSAAINALSDINLEIYRGEIFVIVGLSGSGKSTLLRTLNHLLPASSGSVIFQGKTLSALRESELIALRRRHIAMVFQSFALFDERSVLDNVAFGLEVAGESRDLRYRKANEMLAKVGLADVAEQYPPQLSGGMQQRVGLARALVMDPTVLLMDEAFSALDPIIRREMQTLLLSLQAHSRRTIVFVTHDMEEALRLGTRIAIMEKGRLVQVGTAEELINAPATAYVQHFFSGVDVSRWQLAESYADIWTTRQEPS</sequence>
<reference evidence="6 7" key="2">
    <citation type="submission" date="2018-06" db="EMBL/GenBank/DDBJ databases">
        <title>Carbapenemase-producing Enterobacteriaceae present in wastewater treatment plant effluent and nearby surface waters in the US.</title>
        <authorList>
            <person name="Mathys D.A."/>
            <person name="Mollenkopf D.F."/>
            <person name="Feicht S.M."/>
            <person name="Adams R.J."/>
            <person name="Albers A.L."/>
            <person name="Stuever D.M."/>
            <person name="Daniels J.B."/>
            <person name="Wittum T.E."/>
        </authorList>
    </citation>
    <scope>NUCLEOTIDE SEQUENCE [LARGE SCALE GENOMIC DNA]</scope>
    <source>
        <strain evidence="6 7">GEO_47_Down_B</strain>
    </source>
</reference>